<dbReference type="GO" id="GO:0004888">
    <property type="term" value="F:transmembrane signaling receptor activity"/>
    <property type="evidence" value="ECO:0007669"/>
    <property type="project" value="InterPro"/>
</dbReference>
<dbReference type="CDD" id="cd11386">
    <property type="entry name" value="MCP_signal"/>
    <property type="match status" value="1"/>
</dbReference>
<feature type="transmembrane region" description="Helical" evidence="6">
    <location>
        <begin position="193"/>
        <end position="213"/>
    </location>
</feature>
<proteinExistence type="inferred from homology"/>
<keyword evidence="4" id="KW-0807">Transducer</keyword>
<dbReference type="Pfam" id="PF00015">
    <property type="entry name" value="MCPsignal"/>
    <property type="match status" value="1"/>
</dbReference>
<dbReference type="CDD" id="cd19411">
    <property type="entry name" value="MCP2201-like_sensor"/>
    <property type="match status" value="1"/>
</dbReference>
<keyword evidence="6" id="KW-1133">Transmembrane helix</keyword>
<evidence type="ECO:0000256" key="4">
    <source>
        <dbReference type="PROSITE-ProRule" id="PRU00284"/>
    </source>
</evidence>
<dbReference type="RefSeq" id="WP_046153796.1">
    <property type="nucleotide sequence ID" value="NZ_CADFGU010000009.1"/>
</dbReference>
<dbReference type="FunFam" id="1.10.287.950:FF:000001">
    <property type="entry name" value="Methyl-accepting chemotaxis sensory transducer"/>
    <property type="match status" value="1"/>
</dbReference>
<organism evidence="8 9">
    <name type="scientific">Robbsia andropogonis</name>
    <dbReference type="NCBI Taxonomy" id="28092"/>
    <lineage>
        <taxon>Bacteria</taxon>
        <taxon>Pseudomonadati</taxon>
        <taxon>Pseudomonadota</taxon>
        <taxon>Betaproteobacteria</taxon>
        <taxon>Burkholderiales</taxon>
        <taxon>Burkholderiaceae</taxon>
        <taxon>Robbsia</taxon>
    </lineage>
</organism>
<name>A0A0F5JVM6_9BURK</name>
<keyword evidence="5" id="KW-0175">Coiled coil</keyword>
<dbReference type="InterPro" id="IPR047347">
    <property type="entry name" value="YvaQ-like_sensor"/>
</dbReference>
<evidence type="ECO:0000256" key="3">
    <source>
        <dbReference type="ARBA" id="ARBA00029447"/>
    </source>
</evidence>
<dbReference type="GO" id="GO:0005886">
    <property type="term" value="C:plasma membrane"/>
    <property type="evidence" value="ECO:0007669"/>
    <property type="project" value="TreeGrafter"/>
</dbReference>
<dbReference type="STRING" id="28092.WM40_20255"/>
<gene>
    <name evidence="8" type="ORF">WM40_20255</name>
</gene>
<dbReference type="SUPFAM" id="SSF58104">
    <property type="entry name" value="Methyl-accepting chemotaxis protein (MCP) signaling domain"/>
    <property type="match status" value="1"/>
</dbReference>
<dbReference type="OrthoDB" id="9177860at2"/>
<evidence type="ECO:0000256" key="2">
    <source>
        <dbReference type="ARBA" id="ARBA00022481"/>
    </source>
</evidence>
<dbReference type="PROSITE" id="PS50111">
    <property type="entry name" value="CHEMOTAXIS_TRANSDUC_2"/>
    <property type="match status" value="1"/>
</dbReference>
<protein>
    <submittedName>
        <fullName evidence="8">Chemotaxis protein</fullName>
    </submittedName>
</protein>
<dbReference type="PANTHER" id="PTHR43531">
    <property type="entry name" value="PROTEIN ICFG"/>
    <property type="match status" value="1"/>
</dbReference>
<evidence type="ECO:0000259" key="7">
    <source>
        <dbReference type="PROSITE" id="PS50111"/>
    </source>
</evidence>
<comment type="subcellular location">
    <subcellularLocation>
        <location evidence="1">Membrane</location>
    </subcellularLocation>
</comment>
<evidence type="ECO:0000256" key="5">
    <source>
        <dbReference type="SAM" id="Coils"/>
    </source>
</evidence>
<keyword evidence="6" id="KW-0812">Transmembrane</keyword>
<feature type="coiled-coil region" evidence="5">
    <location>
        <begin position="475"/>
        <end position="513"/>
    </location>
</feature>
<dbReference type="SMART" id="SM00283">
    <property type="entry name" value="MA"/>
    <property type="match status" value="1"/>
</dbReference>
<dbReference type="EMBL" id="LAQU01000028">
    <property type="protein sequence ID" value="KKB61921.1"/>
    <property type="molecule type" value="Genomic_DNA"/>
</dbReference>
<dbReference type="InterPro" id="IPR051310">
    <property type="entry name" value="MCP_chemotaxis"/>
</dbReference>
<dbReference type="PANTHER" id="PTHR43531:SF14">
    <property type="entry name" value="METHYL-ACCEPTING CHEMOTAXIS PROTEIN I-RELATED"/>
    <property type="match status" value="1"/>
</dbReference>
<comment type="caution">
    <text evidence="8">The sequence shown here is derived from an EMBL/GenBank/DDBJ whole genome shotgun (WGS) entry which is preliminary data.</text>
</comment>
<comment type="similarity">
    <text evidence="3">Belongs to the methyl-accepting chemotaxis (MCP) protein family.</text>
</comment>
<dbReference type="Pfam" id="PF12729">
    <property type="entry name" value="4HB_MCP_1"/>
    <property type="match status" value="1"/>
</dbReference>
<dbReference type="InterPro" id="IPR024478">
    <property type="entry name" value="HlyB_4HB_MCP"/>
</dbReference>
<keyword evidence="9" id="KW-1185">Reference proteome</keyword>
<evidence type="ECO:0000313" key="9">
    <source>
        <dbReference type="Proteomes" id="UP000033618"/>
    </source>
</evidence>
<evidence type="ECO:0000256" key="1">
    <source>
        <dbReference type="ARBA" id="ARBA00004370"/>
    </source>
</evidence>
<keyword evidence="6" id="KW-0472">Membrane</keyword>
<dbReference type="InterPro" id="IPR004090">
    <property type="entry name" value="Chemotax_Me-accpt_rcpt"/>
</dbReference>
<accession>A0A0F5JVM6</accession>
<dbReference type="Gene3D" id="1.10.287.950">
    <property type="entry name" value="Methyl-accepting chemotaxis protein"/>
    <property type="match status" value="1"/>
</dbReference>
<dbReference type="GO" id="GO:0006935">
    <property type="term" value="P:chemotaxis"/>
    <property type="evidence" value="ECO:0007669"/>
    <property type="project" value="InterPro"/>
</dbReference>
<dbReference type="Proteomes" id="UP000033618">
    <property type="component" value="Unassembled WGS sequence"/>
</dbReference>
<feature type="domain" description="Methyl-accepting transducer" evidence="7">
    <location>
        <begin position="275"/>
        <end position="504"/>
    </location>
</feature>
<dbReference type="PRINTS" id="PR00260">
    <property type="entry name" value="CHEMTRNSDUCR"/>
</dbReference>
<keyword evidence="2" id="KW-0488">Methylation</keyword>
<dbReference type="PATRIC" id="fig|28092.6.peg.4762"/>
<sequence>MKKMNVSARLALGFGLVLTLLIIISALGFYAEGILYNRLDSIARVNNAEAKLANALKSTVRDRIIALRNVALLSDPDEVSRQVAIIGKQDLAYQDAYRKLGQIFAQEVGTTQRERDLYAQLKDDELATKPLWDKAIKLGEANDKVGATDVMLKQARIKSNAWISRLDELANFEGELNDQAATDAANTYATIRLITWSVVALALAVGTLAAVVITRGILRQLGGEPAAAQEVASQIADGNLTVKVQLTEGDKSSLMASLELMRKNLSDIVSGIKTSAESISVAAGEIAQGNVDLSQRTEEQAASLEETAASMEELTSTVRQNTDNARQGSTLAAAASQTAAAGGEAVQKVVATMEDISASSTRVAEIISVIEGIAFQTNILALNAAVEAARAGEQGRGFAVVAGEVRTLAQRSATAAKEIKDLISTSVEHVTAGSRLVSDAGNTMSEVVRSVQRVSDIIGEVASASTEQSTGIEQVNVAVNQMDEVTQQNAALVEQASAAAQAMSDQAQSLRDAVAIFRIESRTAMQQQAVRGSPKISKATKATNAIVKRPMQVLTVAKPRQPIALFQEAESANNWQTF</sequence>
<reference evidence="8 9" key="1">
    <citation type="submission" date="2015-03" db="EMBL/GenBank/DDBJ databases">
        <title>Draft Genome Sequence of Burkholderia andropogonis type strain ICMP2807, isolated from Sorghum bicolor.</title>
        <authorList>
            <person name="Lopes-Santos L."/>
            <person name="Castro D.B."/>
            <person name="Ottoboni L.M."/>
            <person name="Park D."/>
            <person name="Weirc B.S."/>
            <person name="Destefano S.A."/>
        </authorList>
    </citation>
    <scope>NUCLEOTIDE SEQUENCE [LARGE SCALE GENOMIC DNA]</scope>
    <source>
        <strain evidence="8 9">ICMP2807</strain>
    </source>
</reference>
<dbReference type="AlphaFoldDB" id="A0A0F5JVM6"/>
<dbReference type="InterPro" id="IPR004089">
    <property type="entry name" value="MCPsignal_dom"/>
</dbReference>
<evidence type="ECO:0000313" key="8">
    <source>
        <dbReference type="EMBL" id="KKB61921.1"/>
    </source>
</evidence>
<dbReference type="GO" id="GO:0007165">
    <property type="term" value="P:signal transduction"/>
    <property type="evidence" value="ECO:0007669"/>
    <property type="project" value="UniProtKB-KW"/>
</dbReference>
<evidence type="ECO:0000256" key="6">
    <source>
        <dbReference type="SAM" id="Phobius"/>
    </source>
</evidence>